<dbReference type="eggNOG" id="COG1309">
    <property type="taxonomic scope" value="Bacteria"/>
</dbReference>
<sequence>MTAGDGQDVPVMDSHRKVPATRWGDREQRRVDILQSGESLLMTGGYDALRMRDVAAGADISLGTVYTYYPNKESLFIAVFASRLDAMMARLAPAITASRDAVEAFTVTVNMYRDDYLIFGRQFDALSLITAEGRVQRESADSLRASTGRMVDALSSALQRFGYDGDLAPAMTLLWATMSGLANHYATDRQEFLATPWDDAVRFAAESLMRGLGLSPPRTPN</sequence>
<evidence type="ECO:0000256" key="4">
    <source>
        <dbReference type="PROSITE-ProRule" id="PRU00335"/>
    </source>
</evidence>
<dbReference type="Proteomes" id="UP000035065">
    <property type="component" value="Unassembled WGS sequence"/>
</dbReference>
<dbReference type="STRING" id="644548.SCNU_14991"/>
<dbReference type="SUPFAM" id="SSF46689">
    <property type="entry name" value="Homeodomain-like"/>
    <property type="match status" value="1"/>
</dbReference>
<dbReference type="InterPro" id="IPR050109">
    <property type="entry name" value="HTH-type_TetR-like_transc_reg"/>
</dbReference>
<keyword evidence="1" id="KW-0805">Transcription regulation</keyword>
<dbReference type="Pfam" id="PF00440">
    <property type="entry name" value="TetR_N"/>
    <property type="match status" value="1"/>
</dbReference>
<evidence type="ECO:0000313" key="8">
    <source>
        <dbReference type="Proteomes" id="UP000035065"/>
    </source>
</evidence>
<evidence type="ECO:0000256" key="3">
    <source>
        <dbReference type="ARBA" id="ARBA00023163"/>
    </source>
</evidence>
<dbReference type="AlphaFoldDB" id="F1YM54"/>
<dbReference type="PANTHER" id="PTHR30055">
    <property type="entry name" value="HTH-TYPE TRANSCRIPTIONAL REGULATOR RUTR"/>
    <property type="match status" value="1"/>
</dbReference>
<evidence type="ECO:0000256" key="1">
    <source>
        <dbReference type="ARBA" id="ARBA00023015"/>
    </source>
</evidence>
<dbReference type="GO" id="GO:0003700">
    <property type="term" value="F:DNA-binding transcription factor activity"/>
    <property type="evidence" value="ECO:0007669"/>
    <property type="project" value="TreeGrafter"/>
</dbReference>
<dbReference type="GO" id="GO:0000976">
    <property type="term" value="F:transcription cis-regulatory region binding"/>
    <property type="evidence" value="ECO:0007669"/>
    <property type="project" value="TreeGrafter"/>
</dbReference>
<name>F1YM54_9ACTN</name>
<dbReference type="InterPro" id="IPR009057">
    <property type="entry name" value="Homeodomain-like_sf"/>
</dbReference>
<feature type="domain" description="HTH tetR-type" evidence="6">
    <location>
        <begin position="27"/>
        <end position="87"/>
    </location>
</feature>
<dbReference type="EMBL" id="AEUD01000013">
    <property type="protein sequence ID" value="EGD54305.1"/>
    <property type="molecule type" value="Genomic_DNA"/>
</dbReference>
<comment type="caution">
    <text evidence="7">The sequence shown here is derived from an EMBL/GenBank/DDBJ whole genome shotgun (WGS) entry which is preliminary data.</text>
</comment>
<dbReference type="PRINTS" id="PR00455">
    <property type="entry name" value="HTHTETR"/>
</dbReference>
<evidence type="ECO:0000256" key="5">
    <source>
        <dbReference type="SAM" id="MobiDB-lite"/>
    </source>
</evidence>
<dbReference type="InterPro" id="IPR001647">
    <property type="entry name" value="HTH_TetR"/>
</dbReference>
<dbReference type="PROSITE" id="PS50977">
    <property type="entry name" value="HTH_TETR_2"/>
    <property type="match status" value="1"/>
</dbReference>
<keyword evidence="8" id="KW-1185">Reference proteome</keyword>
<proteinExistence type="predicted"/>
<gene>
    <name evidence="7" type="ORF">SCNU_14991</name>
</gene>
<protein>
    <submittedName>
        <fullName evidence="7">TetR family transcriptional regulator</fullName>
    </submittedName>
</protein>
<feature type="DNA-binding region" description="H-T-H motif" evidence="4">
    <location>
        <begin position="50"/>
        <end position="69"/>
    </location>
</feature>
<dbReference type="Gene3D" id="1.10.357.10">
    <property type="entry name" value="Tetracycline Repressor, domain 2"/>
    <property type="match status" value="1"/>
</dbReference>
<dbReference type="PANTHER" id="PTHR30055:SF234">
    <property type="entry name" value="HTH-TYPE TRANSCRIPTIONAL REGULATOR BETI"/>
    <property type="match status" value="1"/>
</dbReference>
<evidence type="ECO:0000256" key="2">
    <source>
        <dbReference type="ARBA" id="ARBA00023125"/>
    </source>
</evidence>
<keyword evidence="3" id="KW-0804">Transcription</keyword>
<accession>F1YM54</accession>
<evidence type="ECO:0000313" key="7">
    <source>
        <dbReference type="EMBL" id="EGD54305.1"/>
    </source>
</evidence>
<keyword evidence="2 4" id="KW-0238">DNA-binding</keyword>
<organism evidence="7 8">
    <name type="scientific">Gordonia neofelifaecis NRRL B-59395</name>
    <dbReference type="NCBI Taxonomy" id="644548"/>
    <lineage>
        <taxon>Bacteria</taxon>
        <taxon>Bacillati</taxon>
        <taxon>Actinomycetota</taxon>
        <taxon>Actinomycetes</taxon>
        <taxon>Mycobacteriales</taxon>
        <taxon>Gordoniaceae</taxon>
        <taxon>Gordonia</taxon>
    </lineage>
</organism>
<evidence type="ECO:0000259" key="6">
    <source>
        <dbReference type="PROSITE" id="PS50977"/>
    </source>
</evidence>
<feature type="region of interest" description="Disordered" evidence="5">
    <location>
        <begin position="1"/>
        <end position="21"/>
    </location>
</feature>
<reference evidence="7 8" key="1">
    <citation type="journal article" date="2011" name="J. Bacteriol.">
        <title>Draft Genome Sequence of Gordonia neofelifaecis NRRL B-59395, a Cholesterol-Degrading Actinomycete.</title>
        <authorList>
            <person name="Ge F."/>
            <person name="Li W."/>
            <person name="Chen G."/>
            <person name="Liu Y."/>
            <person name="Zhang G."/>
            <person name="Yong B."/>
            <person name="Wang Q."/>
            <person name="Wang N."/>
            <person name="Huang Z."/>
            <person name="Li W."/>
            <person name="Wang J."/>
            <person name="Wu C."/>
            <person name="Xie Q."/>
            <person name="Liu G."/>
        </authorList>
    </citation>
    <scope>NUCLEOTIDE SEQUENCE [LARGE SCALE GENOMIC DNA]</scope>
    <source>
        <strain evidence="7 8">NRRL B-59395</strain>
    </source>
</reference>